<organism evidence="2 3">
    <name type="scientific">Cyphellophora europaea (strain CBS 101466)</name>
    <name type="common">Phialophora europaea</name>
    <dbReference type="NCBI Taxonomy" id="1220924"/>
    <lineage>
        <taxon>Eukaryota</taxon>
        <taxon>Fungi</taxon>
        <taxon>Dikarya</taxon>
        <taxon>Ascomycota</taxon>
        <taxon>Pezizomycotina</taxon>
        <taxon>Eurotiomycetes</taxon>
        <taxon>Chaetothyriomycetidae</taxon>
        <taxon>Chaetothyriales</taxon>
        <taxon>Cyphellophoraceae</taxon>
        <taxon>Cyphellophora</taxon>
    </lineage>
</organism>
<dbReference type="HOGENOM" id="CLU_1777352_0_0_1"/>
<evidence type="ECO:0000313" key="3">
    <source>
        <dbReference type="Proteomes" id="UP000030752"/>
    </source>
</evidence>
<dbReference type="Proteomes" id="UP000030752">
    <property type="component" value="Unassembled WGS sequence"/>
</dbReference>
<evidence type="ECO:0000256" key="1">
    <source>
        <dbReference type="SAM" id="MobiDB-lite"/>
    </source>
</evidence>
<keyword evidence="3" id="KW-1185">Reference proteome</keyword>
<feature type="compositionally biased region" description="Acidic residues" evidence="1">
    <location>
        <begin position="122"/>
        <end position="132"/>
    </location>
</feature>
<feature type="compositionally biased region" description="Gly residues" evidence="1">
    <location>
        <begin position="98"/>
        <end position="116"/>
    </location>
</feature>
<dbReference type="GeneID" id="19969026"/>
<sequence length="146" mass="15946">MSDPTKPQGNAHLASARAATDPDFRRVLEMVMEGRAPNEDYIDWFWEQMALLQHQEVDRCLVAYRAQKHEEDGRAEKGQRGSAEREETAKGAGKGRRYGGLGEGFEGRKVGGGGGGERSEVGEGEQGDDDEGGEHLGAERSVEEVE</sequence>
<proteinExistence type="predicted"/>
<dbReference type="AlphaFoldDB" id="W2S1S0"/>
<reference evidence="2 3" key="1">
    <citation type="submission" date="2013-03" db="EMBL/GenBank/DDBJ databases">
        <title>The Genome Sequence of Phialophora europaea CBS 101466.</title>
        <authorList>
            <consortium name="The Broad Institute Genomics Platform"/>
            <person name="Cuomo C."/>
            <person name="de Hoog S."/>
            <person name="Gorbushina A."/>
            <person name="Walker B."/>
            <person name="Young S.K."/>
            <person name="Zeng Q."/>
            <person name="Gargeya S."/>
            <person name="Fitzgerald M."/>
            <person name="Haas B."/>
            <person name="Abouelleil A."/>
            <person name="Allen A.W."/>
            <person name="Alvarado L."/>
            <person name="Arachchi H.M."/>
            <person name="Berlin A.M."/>
            <person name="Chapman S.B."/>
            <person name="Gainer-Dewar J."/>
            <person name="Goldberg J."/>
            <person name="Griggs A."/>
            <person name="Gujja S."/>
            <person name="Hansen M."/>
            <person name="Howarth C."/>
            <person name="Imamovic A."/>
            <person name="Ireland A."/>
            <person name="Larimer J."/>
            <person name="McCowan C."/>
            <person name="Murphy C."/>
            <person name="Pearson M."/>
            <person name="Poon T.W."/>
            <person name="Priest M."/>
            <person name="Roberts A."/>
            <person name="Saif S."/>
            <person name="Shea T."/>
            <person name="Sisk P."/>
            <person name="Sykes S."/>
            <person name="Wortman J."/>
            <person name="Nusbaum C."/>
            <person name="Birren B."/>
        </authorList>
    </citation>
    <scope>NUCLEOTIDE SEQUENCE [LARGE SCALE GENOMIC DNA]</scope>
    <source>
        <strain evidence="2 3">CBS 101466</strain>
    </source>
</reference>
<feature type="compositionally biased region" description="Basic and acidic residues" evidence="1">
    <location>
        <begin position="133"/>
        <end position="146"/>
    </location>
</feature>
<gene>
    <name evidence="2" type="ORF">HMPREF1541_01687</name>
</gene>
<protein>
    <submittedName>
        <fullName evidence="2">Uncharacterized protein</fullName>
    </submittedName>
</protein>
<dbReference type="VEuPathDB" id="FungiDB:HMPREF1541_01687"/>
<feature type="compositionally biased region" description="Basic and acidic residues" evidence="1">
    <location>
        <begin position="67"/>
        <end position="89"/>
    </location>
</feature>
<dbReference type="RefSeq" id="XP_008714266.1">
    <property type="nucleotide sequence ID" value="XM_008716044.1"/>
</dbReference>
<dbReference type="InParanoid" id="W2S1S0"/>
<feature type="region of interest" description="Disordered" evidence="1">
    <location>
        <begin position="67"/>
        <end position="146"/>
    </location>
</feature>
<name>W2S1S0_CYPE1</name>
<accession>W2S1S0</accession>
<dbReference type="EMBL" id="KB822718">
    <property type="protein sequence ID" value="ETN42530.1"/>
    <property type="molecule type" value="Genomic_DNA"/>
</dbReference>
<feature type="region of interest" description="Disordered" evidence="1">
    <location>
        <begin position="1"/>
        <end position="22"/>
    </location>
</feature>
<evidence type="ECO:0000313" key="2">
    <source>
        <dbReference type="EMBL" id="ETN42530.1"/>
    </source>
</evidence>